<evidence type="ECO:0000256" key="1">
    <source>
        <dbReference type="SAM" id="MobiDB-lite"/>
    </source>
</evidence>
<reference evidence="3" key="2">
    <citation type="submission" date="2023-06" db="EMBL/GenBank/DDBJ databases">
        <authorList>
            <consortium name="Lawrence Berkeley National Laboratory"/>
            <person name="Haridas S."/>
            <person name="Hensen N."/>
            <person name="Bonometti L."/>
            <person name="Westerberg I."/>
            <person name="Brannstrom I.O."/>
            <person name="Guillou S."/>
            <person name="Cros-Aarteil S."/>
            <person name="Calhoun S."/>
            <person name="Kuo A."/>
            <person name="Mondo S."/>
            <person name="Pangilinan J."/>
            <person name="Riley R."/>
            <person name="Labutti K."/>
            <person name="Andreopoulos B."/>
            <person name="Lipzen A."/>
            <person name="Chen C."/>
            <person name="Yanf M."/>
            <person name="Daum C."/>
            <person name="Ng V."/>
            <person name="Clum A."/>
            <person name="Steindorff A."/>
            <person name="Ohm R."/>
            <person name="Martin F."/>
            <person name="Silar P."/>
            <person name="Natvig D."/>
            <person name="Lalanne C."/>
            <person name="Gautier V."/>
            <person name="Ament-Velasquez S.L."/>
            <person name="Kruys A."/>
            <person name="Hutchinson M.I."/>
            <person name="Powell A.J."/>
            <person name="Barry K."/>
            <person name="Miller A.N."/>
            <person name="Grigoriev I.V."/>
            <person name="Debuchy R."/>
            <person name="Gladieux P."/>
            <person name="Thoren M.H."/>
            <person name="Johannesson H."/>
        </authorList>
    </citation>
    <scope>NUCLEOTIDE SEQUENCE</scope>
    <source>
        <strain evidence="3">SMH4131-1</strain>
    </source>
</reference>
<feature type="transmembrane region" description="Helical" evidence="2">
    <location>
        <begin position="249"/>
        <end position="272"/>
    </location>
</feature>
<organism evidence="3 4">
    <name type="scientific">Cercophora scortea</name>
    <dbReference type="NCBI Taxonomy" id="314031"/>
    <lineage>
        <taxon>Eukaryota</taxon>
        <taxon>Fungi</taxon>
        <taxon>Dikarya</taxon>
        <taxon>Ascomycota</taxon>
        <taxon>Pezizomycotina</taxon>
        <taxon>Sordariomycetes</taxon>
        <taxon>Sordariomycetidae</taxon>
        <taxon>Sordariales</taxon>
        <taxon>Lasiosphaeriaceae</taxon>
        <taxon>Cercophora</taxon>
    </lineage>
</organism>
<gene>
    <name evidence="3" type="ORF">B0T19DRAFT_436053</name>
</gene>
<dbReference type="AlphaFoldDB" id="A0AAE0J1G3"/>
<feature type="transmembrane region" description="Helical" evidence="2">
    <location>
        <begin position="192"/>
        <end position="213"/>
    </location>
</feature>
<feature type="region of interest" description="Disordered" evidence="1">
    <location>
        <begin position="66"/>
        <end position="88"/>
    </location>
</feature>
<comment type="caution">
    <text evidence="3">The sequence shown here is derived from an EMBL/GenBank/DDBJ whole genome shotgun (WGS) entry which is preliminary data.</text>
</comment>
<keyword evidence="2" id="KW-0812">Transmembrane</keyword>
<name>A0AAE0J1G3_9PEZI</name>
<dbReference type="Proteomes" id="UP001286456">
    <property type="component" value="Unassembled WGS sequence"/>
</dbReference>
<protein>
    <submittedName>
        <fullName evidence="3">Uncharacterized protein</fullName>
    </submittedName>
</protein>
<reference evidence="3" key="1">
    <citation type="journal article" date="2023" name="Mol. Phylogenet. Evol.">
        <title>Genome-scale phylogeny and comparative genomics of the fungal order Sordariales.</title>
        <authorList>
            <person name="Hensen N."/>
            <person name="Bonometti L."/>
            <person name="Westerberg I."/>
            <person name="Brannstrom I.O."/>
            <person name="Guillou S."/>
            <person name="Cros-Aarteil S."/>
            <person name="Calhoun S."/>
            <person name="Haridas S."/>
            <person name="Kuo A."/>
            <person name="Mondo S."/>
            <person name="Pangilinan J."/>
            <person name="Riley R."/>
            <person name="LaButti K."/>
            <person name="Andreopoulos B."/>
            <person name="Lipzen A."/>
            <person name="Chen C."/>
            <person name="Yan M."/>
            <person name="Daum C."/>
            <person name="Ng V."/>
            <person name="Clum A."/>
            <person name="Steindorff A."/>
            <person name="Ohm R.A."/>
            <person name="Martin F."/>
            <person name="Silar P."/>
            <person name="Natvig D.O."/>
            <person name="Lalanne C."/>
            <person name="Gautier V."/>
            <person name="Ament-Velasquez S.L."/>
            <person name="Kruys A."/>
            <person name="Hutchinson M.I."/>
            <person name="Powell A.J."/>
            <person name="Barry K."/>
            <person name="Miller A.N."/>
            <person name="Grigoriev I.V."/>
            <person name="Debuchy R."/>
            <person name="Gladieux P."/>
            <person name="Hiltunen Thoren M."/>
            <person name="Johannesson H."/>
        </authorList>
    </citation>
    <scope>NUCLEOTIDE SEQUENCE</scope>
    <source>
        <strain evidence="3">SMH4131-1</strain>
    </source>
</reference>
<accession>A0AAE0J1G3</accession>
<feature type="transmembrane region" description="Helical" evidence="2">
    <location>
        <begin position="142"/>
        <end position="160"/>
    </location>
</feature>
<evidence type="ECO:0000313" key="3">
    <source>
        <dbReference type="EMBL" id="KAK3335168.1"/>
    </source>
</evidence>
<sequence>MYTLAVPGPASPTVVVDATPYTPEQTTAISPAVLQASTLHTTEQPGALRPPMVRWLFRGSQQVGTPSRFRLENGPDPQRMPGRSTVLDIPMPRRSLHTDRPISQANHTGFREMPEYYLKYTLLHPSRGQHRAIRKLTALQKFALAIAAFSTIAPAVAITLRITTDAVIYITAGVSIAASASIPPLRSAEDVAAAYWISAYCVWSVAFSMFFILELARRPNWLQCRLMLGMVLFSGLNLLGSLAQSASTMLVGVTVWGPLALTASLCVVPVLIEFMQPPGPRAGLVADVIKL</sequence>
<keyword evidence="2" id="KW-0472">Membrane</keyword>
<feature type="transmembrane region" description="Helical" evidence="2">
    <location>
        <begin position="225"/>
        <end position="243"/>
    </location>
</feature>
<keyword evidence="4" id="KW-1185">Reference proteome</keyword>
<proteinExistence type="predicted"/>
<evidence type="ECO:0000313" key="4">
    <source>
        <dbReference type="Proteomes" id="UP001286456"/>
    </source>
</evidence>
<dbReference type="EMBL" id="JAUEPO010000001">
    <property type="protein sequence ID" value="KAK3335168.1"/>
    <property type="molecule type" value="Genomic_DNA"/>
</dbReference>
<evidence type="ECO:0000256" key="2">
    <source>
        <dbReference type="SAM" id="Phobius"/>
    </source>
</evidence>
<keyword evidence="2" id="KW-1133">Transmembrane helix</keyword>